<dbReference type="NCBIfam" id="NF011405">
    <property type="entry name" value="PRK14830.1"/>
    <property type="match status" value="1"/>
</dbReference>
<reference evidence="3 4" key="1">
    <citation type="submission" date="2016-10" db="EMBL/GenBank/DDBJ databases">
        <authorList>
            <person name="de Groot N.N."/>
        </authorList>
    </citation>
    <scope>NUCLEOTIDE SEQUENCE [LARGE SCALE GENOMIC DNA]</scope>
    <source>
        <strain evidence="3 4">DSM 15695</strain>
    </source>
</reference>
<dbReference type="GO" id="GO:0016094">
    <property type="term" value="P:polyprenol biosynthetic process"/>
    <property type="evidence" value="ECO:0007669"/>
    <property type="project" value="TreeGrafter"/>
</dbReference>
<dbReference type="PANTHER" id="PTHR10291:SF0">
    <property type="entry name" value="DEHYDRODOLICHYL DIPHOSPHATE SYNTHASE 2"/>
    <property type="match status" value="1"/>
</dbReference>
<feature type="binding site" evidence="2">
    <location>
        <begin position="194"/>
        <end position="196"/>
    </location>
    <ligand>
        <name>substrate</name>
    </ligand>
</feature>
<dbReference type="AlphaFoldDB" id="A0A1H8Z3B5"/>
<dbReference type="OrthoDB" id="4191603at2"/>
<dbReference type="GO" id="GO:0030145">
    <property type="term" value="F:manganese ion binding"/>
    <property type="evidence" value="ECO:0007669"/>
    <property type="project" value="TreeGrafter"/>
</dbReference>
<dbReference type="EMBL" id="FOEN01000001">
    <property type="protein sequence ID" value="SEP58747.1"/>
    <property type="molecule type" value="Genomic_DNA"/>
</dbReference>
<protein>
    <recommendedName>
        <fullName evidence="2">Isoprenyl transferase</fullName>
        <ecNumber evidence="2">2.5.1.-</ecNumber>
    </recommendedName>
</protein>
<feature type="binding site" evidence="2">
    <location>
        <position position="17"/>
    </location>
    <ligand>
        <name>Mg(2+)</name>
        <dbReference type="ChEBI" id="CHEBI:18420"/>
    </ligand>
</feature>
<dbReference type="PANTHER" id="PTHR10291">
    <property type="entry name" value="DEHYDRODOLICHYL DIPHOSPHATE SYNTHASE FAMILY MEMBER"/>
    <property type="match status" value="1"/>
</dbReference>
<comment type="function">
    <text evidence="2">Catalyzes the condensation of isopentenyl diphosphate (IPP) with allylic pyrophosphates generating different type of terpenoids.</text>
</comment>
<dbReference type="EC" id="2.5.1.-" evidence="2"/>
<dbReference type="GO" id="GO:0008834">
    <property type="term" value="F:ditrans,polycis-undecaprenyl-diphosphate synthase [(2E,6E)-farnesyl-diphosphate specific] activity"/>
    <property type="evidence" value="ECO:0007669"/>
    <property type="project" value="TreeGrafter"/>
</dbReference>
<dbReference type="GO" id="GO:0000287">
    <property type="term" value="F:magnesium ion binding"/>
    <property type="evidence" value="ECO:0007669"/>
    <property type="project" value="UniProtKB-UniRule"/>
</dbReference>
<feature type="binding site" evidence="2">
    <location>
        <position position="207"/>
    </location>
    <ligand>
        <name>Mg(2+)</name>
        <dbReference type="ChEBI" id="CHEBI:18420"/>
    </ligand>
</feature>
<dbReference type="STRING" id="89093.SAMN04488558_101130"/>
<organism evidence="3 4">
    <name type="scientific">Ignavigranum ruoffiae</name>
    <dbReference type="NCBI Taxonomy" id="89093"/>
    <lineage>
        <taxon>Bacteria</taxon>
        <taxon>Bacillati</taxon>
        <taxon>Bacillota</taxon>
        <taxon>Bacilli</taxon>
        <taxon>Lactobacillales</taxon>
        <taxon>Aerococcaceae</taxon>
        <taxon>Ignavigranum</taxon>
    </lineage>
</organism>
<dbReference type="GO" id="GO:0005829">
    <property type="term" value="C:cytosol"/>
    <property type="evidence" value="ECO:0007669"/>
    <property type="project" value="TreeGrafter"/>
</dbReference>
<accession>A0A1H8Z3B5</accession>
<dbReference type="InterPro" id="IPR018520">
    <property type="entry name" value="UPP_synth-like_CS"/>
</dbReference>
<dbReference type="PROSITE" id="PS01066">
    <property type="entry name" value="UPP_SYNTHASE"/>
    <property type="match status" value="1"/>
</dbReference>
<gene>
    <name evidence="3" type="ORF">SAMN04488558_101130</name>
</gene>
<feature type="binding site" evidence="2">
    <location>
        <begin position="62"/>
        <end position="64"/>
    </location>
    <ligand>
        <name>substrate</name>
    </ligand>
</feature>
<evidence type="ECO:0000256" key="1">
    <source>
        <dbReference type="ARBA" id="ARBA00022679"/>
    </source>
</evidence>
<keyword evidence="4" id="KW-1185">Reference proteome</keyword>
<feature type="active site" description="Proton acceptor" evidence="2">
    <location>
        <position position="65"/>
    </location>
</feature>
<dbReference type="InterPro" id="IPR036424">
    <property type="entry name" value="UPP_synth-like_sf"/>
</dbReference>
<sequence length="244" mass="27899">MNLQQQKMPQHVAMIMDGNGRWAKSRLMPRTVGHKAGVDTIKRIAIHAHKLGIKLLTLYAFSTENWGRPVEEVKYLMNLPQLFFKSFMPELMEHQVKVETIGNVQALPEATLEILEQAKAQTANNSGLILNFAINYGGQEELTQACRSLANQVQKGQLQPDQIDSMMIQNQLTTAKFGPLALPDLVIRTSGELRLSNFLLWQLAYSELYFTDTLWPDFREDDFDQALASYQQRQRRFGKVKESE</sequence>
<feature type="active site" evidence="2">
    <location>
        <position position="17"/>
    </location>
</feature>
<feature type="binding site" evidence="2">
    <location>
        <position position="66"/>
    </location>
    <ligand>
        <name>substrate</name>
    </ligand>
</feature>
<evidence type="ECO:0000313" key="4">
    <source>
        <dbReference type="Proteomes" id="UP000198833"/>
    </source>
</evidence>
<comment type="similarity">
    <text evidence="2">Belongs to the UPP synthase family.</text>
</comment>
<dbReference type="Gene3D" id="3.40.1180.10">
    <property type="entry name" value="Decaprenyl diphosphate synthase-like"/>
    <property type="match status" value="1"/>
</dbReference>
<dbReference type="SUPFAM" id="SSF64005">
    <property type="entry name" value="Undecaprenyl diphosphate synthase"/>
    <property type="match status" value="1"/>
</dbReference>
<dbReference type="CDD" id="cd00475">
    <property type="entry name" value="Cis_IPPS"/>
    <property type="match status" value="1"/>
</dbReference>
<dbReference type="InterPro" id="IPR001441">
    <property type="entry name" value="UPP_synth-like"/>
</dbReference>
<keyword evidence="1 2" id="KW-0808">Transferase</keyword>
<dbReference type="Pfam" id="PF01255">
    <property type="entry name" value="Prenyltransf"/>
    <property type="match status" value="1"/>
</dbReference>
<feature type="binding site" evidence="2">
    <location>
        <position position="30"/>
    </location>
    <ligand>
        <name>substrate</name>
    </ligand>
</feature>
<feature type="binding site" evidence="2">
    <location>
        <position position="22"/>
    </location>
    <ligand>
        <name>substrate</name>
    </ligand>
</feature>
<dbReference type="RefSeq" id="WP_092569731.1">
    <property type="nucleotide sequence ID" value="NZ_CALUDV010000004.1"/>
</dbReference>
<keyword evidence="2" id="KW-0479">Metal-binding</keyword>
<proteinExistence type="inferred from homology"/>
<feature type="binding site" evidence="2">
    <location>
        <position position="34"/>
    </location>
    <ligand>
        <name>substrate</name>
    </ligand>
</feature>
<feature type="binding site" evidence="2">
    <location>
        <position position="188"/>
    </location>
    <ligand>
        <name>substrate</name>
    </ligand>
</feature>
<feature type="binding site" evidence="2">
    <location>
        <position position="68"/>
    </location>
    <ligand>
        <name>substrate</name>
    </ligand>
</feature>
<name>A0A1H8Z3B5_9LACT</name>
<dbReference type="Proteomes" id="UP000198833">
    <property type="component" value="Unassembled WGS sequence"/>
</dbReference>
<keyword evidence="2" id="KW-0460">Magnesium</keyword>
<dbReference type="HAMAP" id="MF_01139">
    <property type="entry name" value="ISPT"/>
    <property type="match status" value="1"/>
</dbReference>
<dbReference type="FunFam" id="3.40.1180.10:FF:000001">
    <property type="entry name" value="(2E,6E)-farnesyl-diphosphate-specific ditrans,polycis-undecaprenyl-diphosphate synthase"/>
    <property type="match status" value="1"/>
</dbReference>
<feature type="binding site" evidence="2">
    <location>
        <begin position="18"/>
        <end position="21"/>
    </location>
    <ligand>
        <name>substrate</name>
    </ligand>
</feature>
<comment type="cofactor">
    <cofactor evidence="2">
        <name>Mg(2+)</name>
        <dbReference type="ChEBI" id="CHEBI:18420"/>
    </cofactor>
    <text evidence="2">Binds 2 magnesium ions per subunit.</text>
</comment>
<evidence type="ECO:0000256" key="2">
    <source>
        <dbReference type="HAMAP-Rule" id="MF_01139"/>
    </source>
</evidence>
<evidence type="ECO:0000313" key="3">
    <source>
        <dbReference type="EMBL" id="SEP58747.1"/>
    </source>
</evidence>
<comment type="subunit">
    <text evidence="2">Homodimer.</text>
</comment>
<dbReference type="NCBIfam" id="TIGR00055">
    <property type="entry name" value="uppS"/>
    <property type="match status" value="1"/>
</dbReference>